<name>A0ABV2M821_9FIRM</name>
<dbReference type="RefSeq" id="WP_257465834.1">
    <property type="nucleotide sequence ID" value="NZ_BAABXP010000003.1"/>
</dbReference>
<protein>
    <recommendedName>
        <fullName evidence="3">NERD domain-containing protein</fullName>
    </recommendedName>
</protein>
<evidence type="ECO:0000313" key="1">
    <source>
        <dbReference type="EMBL" id="MET3752626.1"/>
    </source>
</evidence>
<comment type="caution">
    <text evidence="1">The sequence shown here is derived from an EMBL/GenBank/DDBJ whole genome shotgun (WGS) entry which is preliminary data.</text>
</comment>
<gene>
    <name evidence="1" type="ORF">ABID24_003900</name>
</gene>
<evidence type="ECO:0008006" key="3">
    <source>
        <dbReference type="Google" id="ProtNLM"/>
    </source>
</evidence>
<dbReference type="EMBL" id="JBEPMJ010000073">
    <property type="protein sequence ID" value="MET3752626.1"/>
    <property type="molecule type" value="Genomic_DNA"/>
</dbReference>
<proteinExistence type="predicted"/>
<reference evidence="1 2" key="1">
    <citation type="submission" date="2024-06" db="EMBL/GenBank/DDBJ databases">
        <title>Genomic Encyclopedia of Type Strains, Phase IV (KMG-IV): sequencing the most valuable type-strain genomes for metagenomic binning, comparative biology and taxonomic classification.</title>
        <authorList>
            <person name="Goeker M."/>
        </authorList>
    </citation>
    <scope>NUCLEOTIDE SEQUENCE [LARGE SCALE GENOMIC DNA]</scope>
    <source>
        <strain evidence="1 2">DSM 29492</strain>
    </source>
</reference>
<dbReference type="Proteomes" id="UP001549106">
    <property type="component" value="Unassembled WGS sequence"/>
</dbReference>
<organism evidence="1 2">
    <name type="scientific">Blautia caecimuris</name>
    <dbReference type="NCBI Taxonomy" id="1796615"/>
    <lineage>
        <taxon>Bacteria</taxon>
        <taxon>Bacillati</taxon>
        <taxon>Bacillota</taxon>
        <taxon>Clostridia</taxon>
        <taxon>Lachnospirales</taxon>
        <taxon>Lachnospiraceae</taxon>
        <taxon>Blautia</taxon>
    </lineage>
</organism>
<keyword evidence="2" id="KW-1185">Reference proteome</keyword>
<evidence type="ECO:0000313" key="2">
    <source>
        <dbReference type="Proteomes" id="UP001549106"/>
    </source>
</evidence>
<sequence>MRYVIDACNVWIENCILLQHDVDIKSIDIKKMFVLDRALLSDLLLYGIASHTMSLLMLSRNKDMKCPYYGINVDTKKIIPIEPIKYHPYIYYDTVITGNQNILSPIPLTADANDTDFGKGFKKETDIEFLLFLATVYAFQANELNSDDKSLRIISKKEFINIVEHSTNPAISGSVFFDNFVLSKEKLQNHLRKDECIIWVMGANKYRLELRPFICLDDENIIVPYGTLEQAKQLWVSYQSNGGMCYTHPAKMDPIKESLDRKNTELSNVLLQRIRETLLASYTNPTVNLVDVRYDRIFGEKEIDYGDYDVIFFSSEAKELFLIEAKYFSDSLNASGIVTDYEKMYQANGYYDHCRHRYDLVIKEKEKLKEFLGIEDSVKLHMLFVSSKPLEMDLKDEDEMVTILPLDLLDMYLHGKLLDGETGNIVETKWVI</sequence>
<accession>A0ABV2M821</accession>